<dbReference type="OrthoDB" id="9806939at2"/>
<evidence type="ECO:0000313" key="6">
    <source>
        <dbReference type="EMBL" id="RUT30261.1"/>
    </source>
</evidence>
<dbReference type="InterPro" id="IPR058792">
    <property type="entry name" value="Beta-barrel_RND_2"/>
</dbReference>
<evidence type="ECO:0000256" key="1">
    <source>
        <dbReference type="ARBA" id="ARBA00004196"/>
    </source>
</evidence>
<organism evidence="6 7">
    <name type="scientific">Arsenicitalea aurantiaca</name>
    <dbReference type="NCBI Taxonomy" id="1783274"/>
    <lineage>
        <taxon>Bacteria</taxon>
        <taxon>Pseudomonadati</taxon>
        <taxon>Pseudomonadota</taxon>
        <taxon>Alphaproteobacteria</taxon>
        <taxon>Hyphomicrobiales</taxon>
        <taxon>Devosiaceae</taxon>
        <taxon>Arsenicitalea</taxon>
    </lineage>
</organism>
<keyword evidence="4" id="KW-0812">Transmembrane</keyword>
<keyword evidence="2" id="KW-0175">Coiled coil</keyword>
<dbReference type="PANTHER" id="PTHR32347">
    <property type="entry name" value="EFFLUX SYSTEM COMPONENT YKNX-RELATED"/>
    <property type="match status" value="1"/>
</dbReference>
<feature type="compositionally biased region" description="Low complexity" evidence="3">
    <location>
        <begin position="157"/>
        <end position="169"/>
    </location>
</feature>
<dbReference type="InterPro" id="IPR050465">
    <property type="entry name" value="UPF0194_transport"/>
</dbReference>
<reference evidence="6 7" key="1">
    <citation type="journal article" date="2016" name="Int. J. Syst. Evol. Microbiol.">
        <title>Arsenicitalea aurantiaca gen. nov., sp. nov., a new member of the family Hyphomicrobiaceae, isolated from high-arsenic sediment.</title>
        <authorList>
            <person name="Mu Y."/>
            <person name="Zhou L."/>
            <person name="Zeng X.C."/>
            <person name="Liu L."/>
            <person name="Pan Y."/>
            <person name="Chen X."/>
            <person name="Wang J."/>
            <person name="Li S."/>
            <person name="Li W.J."/>
            <person name="Wang Y."/>
        </authorList>
    </citation>
    <scope>NUCLEOTIDE SEQUENCE [LARGE SCALE GENOMIC DNA]</scope>
    <source>
        <strain evidence="6 7">42-50</strain>
    </source>
</reference>
<proteinExistence type="predicted"/>
<dbReference type="SUPFAM" id="SSF111369">
    <property type="entry name" value="HlyD-like secretion proteins"/>
    <property type="match status" value="1"/>
</dbReference>
<evidence type="ECO:0000256" key="3">
    <source>
        <dbReference type="SAM" id="MobiDB-lite"/>
    </source>
</evidence>
<dbReference type="EMBL" id="RZNJ01000004">
    <property type="protein sequence ID" value="RUT30261.1"/>
    <property type="molecule type" value="Genomic_DNA"/>
</dbReference>
<feature type="region of interest" description="Disordered" evidence="3">
    <location>
        <begin position="142"/>
        <end position="173"/>
    </location>
</feature>
<comment type="caution">
    <text evidence="6">The sequence shown here is derived from an EMBL/GenBank/DDBJ whole genome shotgun (WGS) entry which is preliminary data.</text>
</comment>
<evidence type="ECO:0000313" key="7">
    <source>
        <dbReference type="Proteomes" id="UP000281547"/>
    </source>
</evidence>
<accession>A0A433X852</accession>
<dbReference type="Gene3D" id="1.10.287.470">
    <property type="entry name" value="Helix hairpin bin"/>
    <property type="match status" value="1"/>
</dbReference>
<feature type="domain" description="CusB-like beta-barrel" evidence="5">
    <location>
        <begin position="527"/>
        <end position="600"/>
    </location>
</feature>
<keyword evidence="4" id="KW-0472">Membrane</keyword>
<protein>
    <submittedName>
        <fullName evidence="6">HlyD family efflux transporter periplasmic adaptor subunit</fullName>
    </submittedName>
</protein>
<evidence type="ECO:0000256" key="2">
    <source>
        <dbReference type="ARBA" id="ARBA00023054"/>
    </source>
</evidence>
<dbReference type="GO" id="GO:0030313">
    <property type="term" value="C:cell envelope"/>
    <property type="evidence" value="ECO:0007669"/>
    <property type="project" value="UniProtKB-SubCell"/>
</dbReference>
<comment type="subcellular location">
    <subcellularLocation>
        <location evidence="1">Cell envelope</location>
    </subcellularLocation>
</comment>
<sequence length="626" mass="66111">MNGPGPAAVTPPPRPGMLPGALAGQWHDALAGAEPHLLVLACPFVGPDGRLAAAIAIPDGGPVPEALEDLARIALDRGQLKLAALPPLPDAPLRTGMAIPLVVAGQTLAIALAAVALRMPDATRFAATFEISVHRLAEALAAPRPAPRPEPRPGPSPRAASGPAEAPVAPDAPPPPLSAADCLALLAAPGEAGFTQGLYERLGTALSPDFAVLARVRRGRIKIVRSTVRQDPLPRGSRLGQARRAAILALAGSGRAIVVSGHEDAAGAPRDPALVDLDLGVLASGEGVAEAVAVALPERHGKGELVYLAERAERPGPDFEPVLRRLATDLPAFATTLLALRKKPGREAASRRNPWLDPFALRPWLALGGVALLVWLLLPAPFMIVAEATLRSRDETSVVATRDGFLTAVNVRPGETVRAGTLIAEFDTRELLLRQSRTDAQLAQARSRREGAAAGFNTAALRVTDAEIDALEAERDLVALLLEQSRIVANEDSVIVSGDMADRIGSAMRRGEMMFRLAPLTAFVASIDVPQQDILEIEAGQPGTLRLTALPFETFPVAVERVAPSADSESQTGAFNIRAGIEGAHPSFRPGMKGVVHIEAGETVRIWTLTRDLVFWLRMALWRWIP</sequence>
<keyword evidence="4" id="KW-1133">Transmembrane helix</keyword>
<evidence type="ECO:0000259" key="5">
    <source>
        <dbReference type="Pfam" id="PF25954"/>
    </source>
</evidence>
<feature type="transmembrane region" description="Helical" evidence="4">
    <location>
        <begin position="359"/>
        <end position="378"/>
    </location>
</feature>
<name>A0A433X852_9HYPH</name>
<dbReference type="RefSeq" id="WP_127189042.1">
    <property type="nucleotide sequence ID" value="NZ_RZNJ01000004.1"/>
</dbReference>
<gene>
    <name evidence="6" type="ORF">EMQ25_13175</name>
</gene>
<feature type="compositionally biased region" description="Pro residues" evidence="3">
    <location>
        <begin position="144"/>
        <end position="156"/>
    </location>
</feature>
<keyword evidence="7" id="KW-1185">Reference proteome</keyword>
<dbReference type="PANTHER" id="PTHR32347:SF23">
    <property type="entry name" value="BLL5650 PROTEIN"/>
    <property type="match status" value="1"/>
</dbReference>
<dbReference type="Proteomes" id="UP000281547">
    <property type="component" value="Unassembled WGS sequence"/>
</dbReference>
<evidence type="ECO:0000256" key="4">
    <source>
        <dbReference type="SAM" id="Phobius"/>
    </source>
</evidence>
<dbReference type="Gene3D" id="2.40.30.170">
    <property type="match status" value="1"/>
</dbReference>
<dbReference type="Gene3D" id="2.40.50.100">
    <property type="match status" value="1"/>
</dbReference>
<dbReference type="AlphaFoldDB" id="A0A433X852"/>
<dbReference type="Pfam" id="PF25954">
    <property type="entry name" value="Beta-barrel_RND_2"/>
    <property type="match status" value="1"/>
</dbReference>